<organism evidence="2 3">
    <name type="scientific">Cellulosilyticum lentocellum (strain ATCC 49066 / DSM 5427 / NCIMB 11756 / RHM5)</name>
    <name type="common">Clostridium lentocellum</name>
    <dbReference type="NCBI Taxonomy" id="642492"/>
    <lineage>
        <taxon>Bacteria</taxon>
        <taxon>Bacillati</taxon>
        <taxon>Bacillota</taxon>
        <taxon>Clostridia</taxon>
        <taxon>Lachnospirales</taxon>
        <taxon>Cellulosilyticaceae</taxon>
        <taxon>Cellulosilyticum</taxon>
    </lineage>
</organism>
<reference evidence="2 3" key="1">
    <citation type="journal article" date="2011" name="J. Bacteriol.">
        <title>Complete genome sequence of the cellulose-degrading bacterium Cellulosilyticum lentocellum.</title>
        <authorList>
            <consortium name="US DOE Joint Genome Institute"/>
            <person name="Miller D.A."/>
            <person name="Suen G."/>
            <person name="Bruce D."/>
            <person name="Copeland A."/>
            <person name="Cheng J.F."/>
            <person name="Detter C."/>
            <person name="Goodwin L.A."/>
            <person name="Han C.S."/>
            <person name="Hauser L.J."/>
            <person name="Land M.L."/>
            <person name="Lapidus A."/>
            <person name="Lucas S."/>
            <person name="Meincke L."/>
            <person name="Pitluck S."/>
            <person name="Tapia R."/>
            <person name="Teshima H."/>
            <person name="Woyke T."/>
            <person name="Fox B.G."/>
            <person name="Angert E.R."/>
            <person name="Currie C.R."/>
        </authorList>
    </citation>
    <scope>NUCLEOTIDE SEQUENCE [LARGE SCALE GENOMIC DNA]</scope>
    <source>
        <strain evidence="3">ATCC 49066 / DSM 5427 / NCIMB 11756 / RHM5</strain>
    </source>
</reference>
<dbReference type="CDD" id="cd00077">
    <property type="entry name" value="HDc"/>
    <property type="match status" value="1"/>
</dbReference>
<keyword evidence="3" id="KW-1185">Reference proteome</keyword>
<dbReference type="eggNOG" id="COG2206">
    <property type="taxonomic scope" value="Bacteria"/>
</dbReference>
<dbReference type="RefSeq" id="WP_013658419.1">
    <property type="nucleotide sequence ID" value="NC_015275.1"/>
</dbReference>
<dbReference type="InterPro" id="IPR006674">
    <property type="entry name" value="HD_domain"/>
</dbReference>
<feature type="domain" description="HD" evidence="1">
    <location>
        <begin position="19"/>
        <end position="117"/>
    </location>
</feature>
<dbReference type="STRING" id="642492.Clole_3456"/>
<dbReference type="Gene3D" id="1.10.3210.10">
    <property type="entry name" value="Hypothetical protein af1432"/>
    <property type="match status" value="1"/>
</dbReference>
<evidence type="ECO:0000259" key="1">
    <source>
        <dbReference type="Pfam" id="PF01966"/>
    </source>
</evidence>
<dbReference type="HOGENOM" id="CLU_110721_0_0_9"/>
<sequence length="161" mass="18390">MINTLAYKMMTYYSGDAKRIQHFIKVHSFAKLIGEMEQLDPETLTLIEVTALVHDIGIKAAEAQFGSSNGKLQEQLGPDLAKKLLKELDYHEEKIKRVCYIVGHHHTYTDIQGIDYQILVEADFLVNFYEDELGKEAIKTAYNNIFKTPSGKKLCEIMYGI</sequence>
<keyword evidence="2" id="KW-0378">Hydrolase</keyword>
<dbReference type="Proteomes" id="UP000008467">
    <property type="component" value="Chromosome"/>
</dbReference>
<dbReference type="EMBL" id="CP002582">
    <property type="protein sequence ID" value="ADZ85143.1"/>
    <property type="molecule type" value="Genomic_DNA"/>
</dbReference>
<evidence type="ECO:0000313" key="3">
    <source>
        <dbReference type="Proteomes" id="UP000008467"/>
    </source>
</evidence>
<proteinExistence type="predicted"/>
<dbReference type="KEGG" id="cle:Clole_3456"/>
<dbReference type="SUPFAM" id="SSF109604">
    <property type="entry name" value="HD-domain/PDEase-like"/>
    <property type="match status" value="1"/>
</dbReference>
<dbReference type="GO" id="GO:0016787">
    <property type="term" value="F:hydrolase activity"/>
    <property type="evidence" value="ECO:0007669"/>
    <property type="project" value="UniProtKB-KW"/>
</dbReference>
<evidence type="ECO:0000313" key="2">
    <source>
        <dbReference type="EMBL" id="ADZ85143.1"/>
    </source>
</evidence>
<accession>F2JRW3</accession>
<dbReference type="InterPro" id="IPR003607">
    <property type="entry name" value="HD/PDEase_dom"/>
</dbReference>
<protein>
    <submittedName>
        <fullName evidence="2">Metal-dependent phosphohydrolase HD sub domain</fullName>
    </submittedName>
</protein>
<dbReference type="Pfam" id="PF01966">
    <property type="entry name" value="HD"/>
    <property type="match status" value="1"/>
</dbReference>
<dbReference type="AlphaFoldDB" id="F2JRW3"/>
<name>F2JRW3_CELLD</name>
<gene>
    <name evidence="2" type="ordered locus">Clole_3456</name>
</gene>